<proteinExistence type="predicted"/>
<dbReference type="GeneID" id="103272796"/>
<dbReference type="Gene3D" id="3.30.505.10">
    <property type="entry name" value="SH2 domain"/>
    <property type="match status" value="1"/>
</dbReference>
<dbReference type="KEGG" id="csyr:103272796"/>
<dbReference type="RefSeq" id="XP_008068457.1">
    <property type="nucleotide sequence ID" value="XM_008070266.2"/>
</dbReference>
<dbReference type="InterPro" id="IPR001217">
    <property type="entry name" value="STAT"/>
</dbReference>
<dbReference type="InterPro" id="IPR022756">
    <property type="entry name" value="STAT2_C"/>
</dbReference>
<dbReference type="Pfam" id="PF12188">
    <property type="entry name" value="STAT2_C"/>
    <property type="match status" value="1"/>
</dbReference>
<dbReference type="AlphaFoldDB" id="A0A1U7USY4"/>
<keyword evidence="4" id="KW-1185">Reference proteome</keyword>
<reference evidence="5" key="1">
    <citation type="submission" date="2025-08" db="UniProtKB">
        <authorList>
            <consortium name="RefSeq"/>
        </authorList>
    </citation>
    <scope>IDENTIFICATION</scope>
</reference>
<dbReference type="OrthoDB" id="19300at2759"/>
<feature type="domain" description="SH2" evidence="3">
    <location>
        <begin position="46"/>
        <end position="137"/>
    </location>
</feature>
<dbReference type="CDD" id="cd10373">
    <property type="entry name" value="SH2_STAT2"/>
    <property type="match status" value="1"/>
</dbReference>
<organism evidence="4 5">
    <name type="scientific">Carlito syrichta</name>
    <name type="common">Philippine tarsier</name>
    <name type="synonym">Tarsius syrichta</name>
    <dbReference type="NCBI Taxonomy" id="1868482"/>
    <lineage>
        <taxon>Eukaryota</taxon>
        <taxon>Metazoa</taxon>
        <taxon>Chordata</taxon>
        <taxon>Craniata</taxon>
        <taxon>Vertebrata</taxon>
        <taxon>Euteleostomi</taxon>
        <taxon>Mammalia</taxon>
        <taxon>Eutheria</taxon>
        <taxon>Euarchontoglires</taxon>
        <taxon>Primates</taxon>
        <taxon>Haplorrhini</taxon>
        <taxon>Tarsiiformes</taxon>
        <taxon>Tarsiidae</taxon>
        <taxon>Carlito</taxon>
    </lineage>
</organism>
<evidence type="ECO:0000256" key="1">
    <source>
        <dbReference type="ARBA" id="ARBA00022999"/>
    </source>
</evidence>
<evidence type="ECO:0000256" key="2">
    <source>
        <dbReference type="PROSITE-ProRule" id="PRU00191"/>
    </source>
</evidence>
<gene>
    <name evidence="5" type="primary">STAT2</name>
</gene>
<dbReference type="SMART" id="SM00252">
    <property type="entry name" value="SH2"/>
    <property type="match status" value="1"/>
</dbReference>
<accession>A0A1U7USY4</accession>
<evidence type="ECO:0000313" key="4">
    <source>
        <dbReference type="Proteomes" id="UP000189704"/>
    </source>
</evidence>
<sequence length="325" mass="37259">ANSSSPNFLFLPQRESPPGKLPFWTWLDKILELVHDHLKNLWNDDYIMGFVSRSQERRLLKKTVSGTFLLRFSETSEGGITCSWVEHQDDDKVLIYSVQPYTKEVLQSLPLTEIIRHYQLLTEENIPENPLRFLYPRIPRDEAFGRYYQEKVNLEEQRKYLKHRLIVVSNRQVDEVQPLPEPLLGPELQPLKLEPRLAPELELDLGIESLLEAGLDLGSVLESSLEPMLEPTPESVPEHIPCVVSQGVPEPNPGLMSQPVPEPDLPQDLRHLNTEGMEVFRNSVEIEEIMPNGDPLMASQNVSDETYVSYPSHFYTDGPLIPSNY</sequence>
<protein>
    <submittedName>
        <fullName evidence="5">Signal transducer and activator of transcription 2</fullName>
    </submittedName>
</protein>
<dbReference type="Pfam" id="PF00017">
    <property type="entry name" value="SH2"/>
    <property type="match status" value="1"/>
</dbReference>
<dbReference type="Gene3D" id="1.10.238.10">
    <property type="entry name" value="EF-hand"/>
    <property type="match status" value="1"/>
</dbReference>
<dbReference type="PROSITE" id="PS50001">
    <property type="entry name" value="SH2"/>
    <property type="match status" value="1"/>
</dbReference>
<dbReference type="FunFam" id="3.30.505.10:FF:000003">
    <property type="entry name" value="Signal transducer and activator of transcription"/>
    <property type="match status" value="1"/>
</dbReference>
<dbReference type="CTD" id="6773"/>
<dbReference type="InterPro" id="IPR000980">
    <property type="entry name" value="SH2"/>
</dbReference>
<dbReference type="GO" id="GO:0007165">
    <property type="term" value="P:signal transduction"/>
    <property type="evidence" value="ECO:0007669"/>
    <property type="project" value="InterPro"/>
</dbReference>
<dbReference type="SUPFAM" id="SSF55550">
    <property type="entry name" value="SH2 domain"/>
    <property type="match status" value="1"/>
</dbReference>
<name>A0A1U7USY4_CARSF</name>
<dbReference type="Proteomes" id="UP000189704">
    <property type="component" value="Unplaced"/>
</dbReference>
<dbReference type="GO" id="GO:0003700">
    <property type="term" value="F:DNA-binding transcription factor activity"/>
    <property type="evidence" value="ECO:0007669"/>
    <property type="project" value="InterPro"/>
</dbReference>
<evidence type="ECO:0000259" key="3">
    <source>
        <dbReference type="PROSITE" id="PS50001"/>
    </source>
</evidence>
<dbReference type="InterPro" id="IPR035854">
    <property type="entry name" value="STAT2_SH2"/>
</dbReference>
<feature type="non-terminal residue" evidence="5">
    <location>
        <position position="1"/>
    </location>
</feature>
<dbReference type="PANTHER" id="PTHR11801">
    <property type="entry name" value="SIGNAL TRANSDUCER AND ACTIVATOR OF TRANSCRIPTION"/>
    <property type="match status" value="1"/>
</dbReference>
<dbReference type="InterPro" id="IPR036860">
    <property type="entry name" value="SH2_dom_sf"/>
</dbReference>
<keyword evidence="1 2" id="KW-0727">SH2 domain</keyword>
<evidence type="ECO:0000313" key="5">
    <source>
        <dbReference type="RefSeq" id="XP_008068457.1"/>
    </source>
</evidence>